<dbReference type="STRING" id="623280.SAMN05660226_01612"/>
<feature type="transmembrane region" description="Helical" evidence="1">
    <location>
        <begin position="342"/>
        <end position="361"/>
    </location>
</feature>
<feature type="transmembrane region" description="Helical" evidence="1">
    <location>
        <begin position="83"/>
        <end position="102"/>
    </location>
</feature>
<dbReference type="AlphaFoldDB" id="A0A1T5BP81"/>
<keyword evidence="3" id="KW-1185">Reference proteome</keyword>
<keyword evidence="1" id="KW-1133">Transmembrane helix</keyword>
<feature type="transmembrane region" description="Helical" evidence="1">
    <location>
        <begin position="381"/>
        <end position="408"/>
    </location>
</feature>
<proteinExistence type="predicted"/>
<organism evidence="2 3">
    <name type="scientific">Parapedobacter luteus</name>
    <dbReference type="NCBI Taxonomy" id="623280"/>
    <lineage>
        <taxon>Bacteria</taxon>
        <taxon>Pseudomonadati</taxon>
        <taxon>Bacteroidota</taxon>
        <taxon>Sphingobacteriia</taxon>
        <taxon>Sphingobacteriales</taxon>
        <taxon>Sphingobacteriaceae</taxon>
        <taxon>Parapedobacter</taxon>
    </lineage>
</organism>
<feature type="transmembrane region" description="Helical" evidence="1">
    <location>
        <begin position="114"/>
        <end position="135"/>
    </location>
</feature>
<gene>
    <name evidence="2" type="ORF">SAMN05660226_01612</name>
</gene>
<name>A0A1T5BP81_9SPHI</name>
<evidence type="ECO:0000313" key="3">
    <source>
        <dbReference type="Proteomes" id="UP000190541"/>
    </source>
</evidence>
<keyword evidence="1" id="KW-0472">Membrane</keyword>
<evidence type="ECO:0000313" key="2">
    <source>
        <dbReference type="EMBL" id="SKB48720.1"/>
    </source>
</evidence>
<feature type="transmembrane region" description="Helical" evidence="1">
    <location>
        <begin position="29"/>
        <end position="47"/>
    </location>
</feature>
<feature type="transmembrane region" description="Helical" evidence="1">
    <location>
        <begin position="164"/>
        <end position="190"/>
    </location>
</feature>
<feature type="transmembrane region" description="Helical" evidence="1">
    <location>
        <begin position="251"/>
        <end position="270"/>
    </location>
</feature>
<feature type="transmembrane region" description="Helical" evidence="1">
    <location>
        <begin position="202"/>
        <end position="231"/>
    </location>
</feature>
<protein>
    <recommendedName>
        <fullName evidence="4">O-antigen ligase like membrane protein</fullName>
    </recommendedName>
</protein>
<evidence type="ECO:0000256" key="1">
    <source>
        <dbReference type="SAM" id="Phobius"/>
    </source>
</evidence>
<reference evidence="2 3" key="1">
    <citation type="submission" date="2017-02" db="EMBL/GenBank/DDBJ databases">
        <authorList>
            <person name="Peterson S.W."/>
        </authorList>
    </citation>
    <scope>NUCLEOTIDE SEQUENCE [LARGE SCALE GENOMIC DNA]</scope>
    <source>
        <strain evidence="2 3">DSM 22899</strain>
    </source>
</reference>
<sequence>MKKLGLFLFYFLYIFNCSFNPLPYFLRTRVIFGILGLVLIVFLGNFIKVNKYIIRLSVAFYLLLLPIFISSLLNSTFDVWMSQYLVLLTLHFTGAYLVVWLSKRCYPMFSVEKLFKYIFAAIIANSVLAVAMYLMPSLNAFIFSIQNFDDQADMVIEEVLNLRLMGMGIGMFFMGGIIWGLALLFVAYLIRVHSEQGRGILGLTFLYFFIMLVGTFIARTTLVGALLGFVYICWPRDWRLTLSKPGLRRMFFFYGTLLLIIAMAVAFVFYRYPQVFDSEIVGWAFEMFINASDNSEVSTGSTQHLGTMFIWPDNVKTWLIGDGLFNVQDGYYMGTDVGYLRLIFYFGIFGAIIFFGGQFYLFRVISLLYKTPLLRLSMLFMAVYVLVLNIKGFADVNAFMFLLFWVAVLPDKTHANRNEMYTR</sequence>
<evidence type="ECO:0008006" key="4">
    <source>
        <dbReference type="Google" id="ProtNLM"/>
    </source>
</evidence>
<dbReference type="EMBL" id="FUYS01000003">
    <property type="protein sequence ID" value="SKB48720.1"/>
    <property type="molecule type" value="Genomic_DNA"/>
</dbReference>
<keyword evidence="1" id="KW-0812">Transmembrane</keyword>
<dbReference type="Proteomes" id="UP000190541">
    <property type="component" value="Unassembled WGS sequence"/>
</dbReference>
<accession>A0A1T5BP81</accession>